<accession>A0A1H0WZG4</accession>
<dbReference type="AlphaFoldDB" id="A0A1H0WZG4"/>
<comment type="similarity">
    <text evidence="1">Belongs to the mycobacterial PPE family.</text>
</comment>
<feature type="region of interest" description="Disordered" evidence="2">
    <location>
        <begin position="236"/>
        <end position="269"/>
    </location>
</feature>
<evidence type="ECO:0000256" key="1">
    <source>
        <dbReference type="ARBA" id="ARBA00010652"/>
    </source>
</evidence>
<dbReference type="Proteomes" id="UP000199497">
    <property type="component" value="Unassembled WGS sequence"/>
</dbReference>
<feature type="compositionally biased region" description="Low complexity" evidence="2">
    <location>
        <begin position="119"/>
        <end position="131"/>
    </location>
</feature>
<dbReference type="EMBL" id="FNJR01000019">
    <property type="protein sequence ID" value="SDP96098.1"/>
    <property type="molecule type" value="Genomic_DNA"/>
</dbReference>
<evidence type="ECO:0000313" key="5">
    <source>
        <dbReference type="Proteomes" id="UP000199497"/>
    </source>
</evidence>
<sequence>MDRPDSWLRPQGVDAETIHQWFHHAPGTGSLDQAAESWRRIAGRHAEAAEHVDTAVRRLAASWSGDAAEAVRDRGRRLRAATDDSAELAERAGEALREQSFGFHEARKRVLEVAERSTAADSPAGAADPGSVVEESATLGDKQRANQAALEDYGARTAENTRSTPRFVEPGGEADPAPTHSAFWDSSEAGTDSVTGPDEVSGAHVAAGAAGLVATGGAVLGGGVLNERVTGRGGISGRGFPGFAGSRGDEESDEDAEHRRAGGMFEDTDPDELFGAAPGAVPAVIGELPEEPEEERAFGRYGVA</sequence>
<organism evidence="4 5">
    <name type="scientific">Actinopolyspora xinjiangensis</name>
    <dbReference type="NCBI Taxonomy" id="405564"/>
    <lineage>
        <taxon>Bacteria</taxon>
        <taxon>Bacillati</taxon>
        <taxon>Actinomycetota</taxon>
        <taxon>Actinomycetes</taxon>
        <taxon>Actinopolysporales</taxon>
        <taxon>Actinopolysporaceae</taxon>
        <taxon>Actinopolyspora</taxon>
    </lineage>
</organism>
<protein>
    <submittedName>
        <fullName evidence="4">PPE family protein</fullName>
    </submittedName>
</protein>
<dbReference type="STRING" id="405564.SAMN04487905_11934"/>
<evidence type="ECO:0000259" key="3">
    <source>
        <dbReference type="Pfam" id="PF00823"/>
    </source>
</evidence>
<dbReference type="OrthoDB" id="3693085at2"/>
<name>A0A1H0WZG4_9ACTN</name>
<dbReference type="Gene3D" id="1.20.1260.20">
    <property type="entry name" value="PPE superfamily"/>
    <property type="match status" value="1"/>
</dbReference>
<dbReference type="SUPFAM" id="SSF140459">
    <property type="entry name" value="PE/PPE dimer-like"/>
    <property type="match status" value="1"/>
</dbReference>
<dbReference type="RefSeq" id="WP_092604528.1">
    <property type="nucleotide sequence ID" value="NZ_FNJR01000019.1"/>
</dbReference>
<feature type="region of interest" description="Disordered" evidence="2">
    <location>
        <begin position="114"/>
        <end position="177"/>
    </location>
</feature>
<evidence type="ECO:0000256" key="2">
    <source>
        <dbReference type="SAM" id="MobiDB-lite"/>
    </source>
</evidence>
<dbReference type="InterPro" id="IPR038332">
    <property type="entry name" value="PPE_sf"/>
</dbReference>
<reference evidence="5" key="1">
    <citation type="submission" date="2016-10" db="EMBL/GenBank/DDBJ databases">
        <authorList>
            <person name="Varghese N."/>
            <person name="Submissions S."/>
        </authorList>
    </citation>
    <scope>NUCLEOTIDE SEQUENCE [LARGE SCALE GENOMIC DNA]</scope>
    <source>
        <strain evidence="5">DSM 46732</strain>
    </source>
</reference>
<keyword evidence="5" id="KW-1185">Reference proteome</keyword>
<gene>
    <name evidence="4" type="ORF">SAMN04487905_11934</name>
</gene>
<proteinExistence type="inferred from homology"/>
<evidence type="ECO:0000313" key="4">
    <source>
        <dbReference type="EMBL" id="SDP96098.1"/>
    </source>
</evidence>
<dbReference type="InterPro" id="IPR000030">
    <property type="entry name" value="PPE_dom"/>
</dbReference>
<dbReference type="Pfam" id="PF00823">
    <property type="entry name" value="PPE"/>
    <property type="match status" value="1"/>
</dbReference>
<feature type="domain" description="PPE" evidence="3">
    <location>
        <begin position="16"/>
        <end position="114"/>
    </location>
</feature>